<dbReference type="Pfam" id="PF23833">
    <property type="entry name" value="DUF7203"/>
    <property type="match status" value="1"/>
</dbReference>
<accession>A0A2I6UFI6</accession>
<protein>
    <submittedName>
        <fullName evidence="1">Uncharacterized protein</fullName>
    </submittedName>
</protein>
<dbReference type="Proteomes" id="UP000240294">
    <property type="component" value="Genome"/>
</dbReference>
<name>A0A2I6UFI6_9CAUD</name>
<dbReference type="EMBL" id="MG746602">
    <property type="protein sequence ID" value="AUO78676.1"/>
    <property type="molecule type" value="Genomic_DNA"/>
</dbReference>
<keyword evidence="2" id="KW-1185">Reference proteome</keyword>
<reference evidence="2" key="1">
    <citation type="submission" date="2018-01" db="EMBL/GenBank/DDBJ databases">
        <title>Direct submission.</title>
        <authorList>
            <person name="Ciacci N."/>
        </authorList>
    </citation>
    <scope>NUCLEOTIDE SEQUENCE [LARGE SCALE GENOMIC DNA]</scope>
</reference>
<dbReference type="InterPro" id="IPR055627">
    <property type="entry name" value="DUF7203"/>
</dbReference>
<proteinExistence type="predicted"/>
<evidence type="ECO:0000313" key="2">
    <source>
        <dbReference type="Proteomes" id="UP000240294"/>
    </source>
</evidence>
<gene>
    <name evidence="1" type="ORF">vBKpnF48_51</name>
</gene>
<evidence type="ECO:0000313" key="1">
    <source>
        <dbReference type="EMBL" id="AUO78676.1"/>
    </source>
</evidence>
<organism evidence="1 2">
    <name type="scientific">Klebsiella phage vB_Kpn_F48</name>
    <dbReference type="NCBI Taxonomy" id="2070028"/>
    <lineage>
        <taxon>Viruses</taxon>
        <taxon>Duplodnaviria</taxon>
        <taxon>Heunggongvirae</taxon>
        <taxon>Uroviricota</taxon>
        <taxon>Caudoviricetes</taxon>
        <taxon>Marfavirus</taxon>
        <taxon>Marfavirus F48</taxon>
    </lineage>
</organism>
<sequence length="105" mass="12356">MSCVRKYLKIRDVFASDMIAAAIKYAQAVNLAYHYVRMYPRDMVEFRKRHILKSKAIHLIIMDHDQLQAAKDFKEALDELDLEIEAKMNEAQLKAHKSVWFTGDR</sequence>